<dbReference type="Gene3D" id="3.90.1150.130">
    <property type="match status" value="1"/>
</dbReference>
<feature type="compositionally biased region" description="Pro residues" evidence="1">
    <location>
        <begin position="491"/>
        <end position="505"/>
    </location>
</feature>
<dbReference type="PRINTS" id="PR01217">
    <property type="entry name" value="PRICHEXTENSN"/>
</dbReference>
<feature type="compositionally biased region" description="Low complexity" evidence="1">
    <location>
        <begin position="371"/>
        <end position="403"/>
    </location>
</feature>
<organism evidence="4 5">
    <name type="scientific">Streptomyces clavuligerus</name>
    <dbReference type="NCBI Taxonomy" id="1901"/>
    <lineage>
        <taxon>Bacteria</taxon>
        <taxon>Bacillati</taxon>
        <taxon>Actinomycetota</taxon>
        <taxon>Actinomycetes</taxon>
        <taxon>Kitasatosporales</taxon>
        <taxon>Streptomycetaceae</taxon>
        <taxon>Streptomyces</taxon>
    </lineage>
</organism>
<feature type="compositionally biased region" description="Low complexity" evidence="1">
    <location>
        <begin position="540"/>
        <end position="550"/>
    </location>
</feature>
<dbReference type="STRING" id="1901.BB341_11085"/>
<dbReference type="InterPro" id="IPR015421">
    <property type="entry name" value="PyrdxlP-dep_Trfase_major"/>
</dbReference>
<dbReference type="KEGG" id="sclf:BB341_11085"/>
<feature type="domain" description="Aminotransferase class V" evidence="2">
    <location>
        <begin position="66"/>
        <end position="233"/>
    </location>
</feature>
<evidence type="ECO:0000313" key="5">
    <source>
        <dbReference type="Proteomes" id="UP000002357"/>
    </source>
</evidence>
<accession>E2Q188</accession>
<evidence type="ECO:0000313" key="4">
    <source>
        <dbReference type="EMBL" id="EFG08593.1"/>
    </source>
</evidence>
<feature type="domain" description="YhfS-like C-terminal" evidence="3">
    <location>
        <begin position="263"/>
        <end position="363"/>
    </location>
</feature>
<dbReference type="eggNOG" id="COG0520">
    <property type="taxonomic scope" value="Bacteria"/>
</dbReference>
<sequence>MTVTDPVSLPRTHPLPTVPLQDAIARQFQLLECVTGHFEGQELFTADAGVVPGPGRPRTTAKVEAVLADFFGAEDAALVQGAGTGAIRAALHAAGIRPATPGGLLVHTAPLYPTTRTTLVGMAVRTVAADYGDPAALAAVLPSVRWAYIQHTRQRLGDAYDVGATVAACRAAGVRTIVDDNYAALRVPACGVELGADASCFSLFKLHGPEGVGAVVGARDLIDRIRSDNYSGGGQVQGHQALDALRALTHVPVMWSIQSQVTEEVAERLRAGEAPGVAEVAVANAQDRCLLVRLERPLARELPAAAARLGAAPHPVGANSRYEIAPLVYRLSGSCLEDAPALADWAVRVNPMRAGADLVVDLLRRAIASLTPPGTSPSPGGTPDHSPASGAPAAPGSARHTTPGAPPAPGGDTAPGRSPRTEPQDHFPSPGHHGAPDGTPAPSGPPAPDPTPPPGGPTALDGPAPPGEPPAPGGAGELGSATTPDRHAPPGEAPFPSDPPAPGGPTAPGHSPGTGTQDRPPAPAPAPGSRPTPGGPPAPGRHGAPDGTPAPNGPPAPDLAPPPGNSLAPATPAVPGDSPGTKAPNGPPAPGSRPVPGSAGAPGPSPGTGAQDRPPALGCPPAPCGPAAPDSPPGPSGLPAPGSHGAPDEDTPPSRSPGTGTQDRPPAPGGATAPDGPAGPTAPGGPAAPRC</sequence>
<feature type="compositionally biased region" description="Low complexity" evidence="1">
    <location>
        <begin position="594"/>
        <end position="616"/>
    </location>
</feature>
<dbReference type="OrthoDB" id="9787096at2"/>
<dbReference type="Gene3D" id="3.40.640.10">
    <property type="entry name" value="Type I PLP-dependent aspartate aminotransferase-like (Major domain)"/>
    <property type="match status" value="1"/>
</dbReference>
<dbReference type="AlphaFoldDB" id="E2Q188"/>
<feature type="compositionally biased region" description="Pro residues" evidence="1">
    <location>
        <begin position="463"/>
        <end position="472"/>
    </location>
</feature>
<feature type="region of interest" description="Disordered" evidence="1">
    <location>
        <begin position="370"/>
        <end position="691"/>
    </location>
</feature>
<dbReference type="Pfam" id="PF22475">
    <property type="entry name" value="YhfS-like_C"/>
    <property type="match status" value="1"/>
</dbReference>
<reference evidence="4 5" key="1">
    <citation type="journal article" date="2010" name="Genome Biol. Evol.">
        <title>The sequence of a 1.8-mb bacterial linear plasmid reveals a rich evolutionary reservoir of secondary metabolic pathways.</title>
        <authorList>
            <person name="Medema M.H."/>
            <person name="Trefzer A."/>
            <person name="Kovalchuk A."/>
            <person name="van den Berg M."/>
            <person name="Mueller U."/>
            <person name="Heijne W."/>
            <person name="Wu L."/>
            <person name="Alam M.T."/>
            <person name="Ronning C.M."/>
            <person name="Nierman W.C."/>
            <person name="Bovenberg R.A.L."/>
            <person name="Breitling R."/>
            <person name="Takano E."/>
        </authorList>
    </citation>
    <scope>NUCLEOTIDE SEQUENCE [LARGE SCALE GENOMIC DNA]</scope>
    <source>
        <strain evidence="5">ATCC 27064 / DSM 738 / JCM 4710 / NBRC 13307 / NCIMB 12785 / NRRL 3585 / VKM Ac-602</strain>
    </source>
</reference>
<dbReference type="EMBL" id="CM000913">
    <property type="protein sequence ID" value="EFG08593.1"/>
    <property type="molecule type" value="Genomic_DNA"/>
</dbReference>
<dbReference type="InterPro" id="IPR000192">
    <property type="entry name" value="Aminotrans_V_dom"/>
</dbReference>
<proteinExistence type="predicted"/>
<evidence type="ECO:0000256" key="1">
    <source>
        <dbReference type="SAM" id="MobiDB-lite"/>
    </source>
</evidence>
<feature type="compositionally biased region" description="Low complexity" evidence="1">
    <location>
        <begin position="669"/>
        <end position="691"/>
    </location>
</feature>
<gene>
    <name evidence="4" type="ORF">SCLAV_3521</name>
</gene>
<keyword evidence="5" id="KW-1185">Reference proteome</keyword>
<feature type="compositionally biased region" description="Low complexity" evidence="1">
    <location>
        <begin position="507"/>
        <end position="516"/>
    </location>
</feature>
<dbReference type="Pfam" id="PF00266">
    <property type="entry name" value="Aminotran_5"/>
    <property type="match status" value="1"/>
</dbReference>
<evidence type="ECO:0000259" key="2">
    <source>
        <dbReference type="Pfam" id="PF00266"/>
    </source>
</evidence>
<feature type="compositionally biased region" description="Pro residues" evidence="1">
    <location>
        <begin position="551"/>
        <end position="564"/>
    </location>
</feature>
<protein>
    <submittedName>
        <fullName evidence="4">Cys/Met metabolism pyridoxal-phosphate-dependent enzyme</fullName>
    </submittedName>
</protein>
<feature type="compositionally biased region" description="Pro residues" evidence="1">
    <location>
        <begin position="617"/>
        <end position="638"/>
    </location>
</feature>
<dbReference type="Proteomes" id="UP000002357">
    <property type="component" value="Chromosome"/>
</dbReference>
<dbReference type="InterPro" id="IPR054718">
    <property type="entry name" value="YhfS-like_C"/>
</dbReference>
<dbReference type="InterPro" id="IPR015424">
    <property type="entry name" value="PyrdxlP-dep_Trfase"/>
</dbReference>
<evidence type="ECO:0000259" key="3">
    <source>
        <dbReference type="Pfam" id="PF22475"/>
    </source>
</evidence>
<name>E2Q188_STRCL</name>
<feature type="compositionally biased region" description="Pro residues" evidence="1">
    <location>
        <begin position="520"/>
        <end position="539"/>
    </location>
</feature>
<dbReference type="SUPFAM" id="SSF53383">
    <property type="entry name" value="PLP-dependent transferases"/>
    <property type="match status" value="1"/>
</dbReference>
<feature type="compositionally biased region" description="Pro residues" evidence="1">
    <location>
        <begin position="442"/>
        <end position="456"/>
    </location>
</feature>